<feature type="domain" description="Outer membrane protein beta-barrel" evidence="6">
    <location>
        <begin position="12"/>
        <end position="220"/>
    </location>
</feature>
<dbReference type="Proteomes" id="UP000824281">
    <property type="component" value="Chromosome"/>
</dbReference>
<sequence length="220" mass="23369">MKTTAALLVAGSILATATPAMAQDSDNFDGFRIEALAGYDVSKAGSTSDNDTNANDDQSIDGLAYGVGAGYDFDAGGVVLGLEAEYVGSTAETEYDMGDFEDIGVGNVETGRDLYLGARVGVKANDDLLVYAKGGYTNATYNFRNNDGTTEYEVDLDTDGFRVGAGLEYALSGNTFAKVEYRYSNYSDAELDFEGDAPDVAVPDIDLDRHQVMAGFGMRF</sequence>
<dbReference type="PANTHER" id="PTHR34001:SF3">
    <property type="entry name" value="BLL7405 PROTEIN"/>
    <property type="match status" value="1"/>
</dbReference>
<evidence type="ECO:0000256" key="5">
    <source>
        <dbReference type="SAM" id="SignalP"/>
    </source>
</evidence>
<proteinExistence type="inferred from homology"/>
<feature type="chain" id="PRO_5046956584" evidence="5">
    <location>
        <begin position="23"/>
        <end position="220"/>
    </location>
</feature>
<dbReference type="PANTHER" id="PTHR34001">
    <property type="entry name" value="BLL7405 PROTEIN"/>
    <property type="match status" value="1"/>
</dbReference>
<keyword evidence="8" id="KW-1185">Reference proteome</keyword>
<accession>A0ABX8ZKB0</accession>
<name>A0ABX8ZKB0_9SPHN</name>
<dbReference type="SUPFAM" id="SSF56925">
    <property type="entry name" value="OMPA-like"/>
    <property type="match status" value="1"/>
</dbReference>
<comment type="subcellular location">
    <subcellularLocation>
        <location evidence="1">Membrane</location>
    </subcellularLocation>
</comment>
<protein>
    <submittedName>
        <fullName evidence="7">Outer membrane beta-barrel protein</fullName>
    </submittedName>
</protein>
<dbReference type="Gene3D" id="2.40.160.20">
    <property type="match status" value="1"/>
</dbReference>
<feature type="signal peptide" evidence="5">
    <location>
        <begin position="1"/>
        <end position="22"/>
    </location>
</feature>
<gene>
    <name evidence="7" type="ORF">K3148_11555</name>
</gene>
<evidence type="ECO:0000259" key="6">
    <source>
        <dbReference type="Pfam" id="PF13505"/>
    </source>
</evidence>
<dbReference type="InterPro" id="IPR027385">
    <property type="entry name" value="Beta-barrel_OMP"/>
</dbReference>
<dbReference type="InterPro" id="IPR011250">
    <property type="entry name" value="OMP/PagP_B-barrel"/>
</dbReference>
<evidence type="ECO:0000256" key="3">
    <source>
        <dbReference type="ARBA" id="ARBA00023136"/>
    </source>
</evidence>
<reference evidence="7 8" key="1">
    <citation type="submission" date="2021-08" db="EMBL/GenBank/DDBJ databases">
        <title>Comparative Genomics Analysis of the Genus Qipengyuania Reveals Extensive Genetic Diversity and Metabolic Versatility, Including the Description of Fifteen Novel Species.</title>
        <authorList>
            <person name="Liu Y."/>
        </authorList>
    </citation>
    <scope>NUCLEOTIDE SEQUENCE [LARGE SCALE GENOMIC DNA]</scope>
    <source>
        <strain evidence="7 8">1NDH13</strain>
    </source>
</reference>
<dbReference type="RefSeq" id="WP_221424923.1">
    <property type="nucleotide sequence ID" value="NZ_CP081295.1"/>
</dbReference>
<keyword evidence="3" id="KW-0472">Membrane</keyword>
<keyword evidence="2 5" id="KW-0732">Signal</keyword>
<evidence type="ECO:0000313" key="7">
    <source>
        <dbReference type="EMBL" id="QZD89440.1"/>
    </source>
</evidence>
<evidence type="ECO:0000313" key="8">
    <source>
        <dbReference type="Proteomes" id="UP000824281"/>
    </source>
</evidence>
<dbReference type="InterPro" id="IPR051692">
    <property type="entry name" value="OMP-like"/>
</dbReference>
<evidence type="ECO:0000256" key="2">
    <source>
        <dbReference type="ARBA" id="ARBA00022729"/>
    </source>
</evidence>
<evidence type="ECO:0000256" key="4">
    <source>
        <dbReference type="ARBA" id="ARBA00038306"/>
    </source>
</evidence>
<evidence type="ECO:0000256" key="1">
    <source>
        <dbReference type="ARBA" id="ARBA00004370"/>
    </source>
</evidence>
<comment type="similarity">
    <text evidence="4">Belongs to the Omp25/RopB family.</text>
</comment>
<dbReference type="Pfam" id="PF13505">
    <property type="entry name" value="OMP_b-brl"/>
    <property type="match status" value="1"/>
</dbReference>
<organism evidence="7 8">
    <name type="scientific">Qipengyuania aurantiaca</name>
    <dbReference type="NCBI Taxonomy" id="2867233"/>
    <lineage>
        <taxon>Bacteria</taxon>
        <taxon>Pseudomonadati</taxon>
        <taxon>Pseudomonadota</taxon>
        <taxon>Alphaproteobacteria</taxon>
        <taxon>Sphingomonadales</taxon>
        <taxon>Erythrobacteraceae</taxon>
        <taxon>Qipengyuania</taxon>
    </lineage>
</organism>
<dbReference type="EMBL" id="CP081295">
    <property type="protein sequence ID" value="QZD89440.1"/>
    <property type="molecule type" value="Genomic_DNA"/>
</dbReference>